<dbReference type="Proteomes" id="UP001558652">
    <property type="component" value="Unassembled WGS sequence"/>
</dbReference>
<proteinExistence type="predicted"/>
<dbReference type="EMBL" id="JBFDAA010000008">
    <property type="protein sequence ID" value="KAL1130208.1"/>
    <property type="molecule type" value="Genomic_DNA"/>
</dbReference>
<comment type="caution">
    <text evidence="2">The sequence shown here is derived from an EMBL/GenBank/DDBJ whole genome shotgun (WGS) entry which is preliminary data.</text>
</comment>
<sequence length="167" mass="18624">MMAPKRAASSKPSQDKTKCQRKMLTIQERVNGRHHTTRLRNKLETAWDSAQDTPPAFKSSRLQHKIVRFNFALHGATQVILYNDLVLLSRENHGGSLPGFRTVGDEGHHSGWLTVPDNTRKGRGTSTWTVREADILGVGITAPIWNLPRVHDEAHSSAGDSNPRSIM</sequence>
<gene>
    <name evidence="2" type="ORF">AAG570_013146</name>
</gene>
<organism evidence="2 3">
    <name type="scientific">Ranatra chinensis</name>
    <dbReference type="NCBI Taxonomy" id="642074"/>
    <lineage>
        <taxon>Eukaryota</taxon>
        <taxon>Metazoa</taxon>
        <taxon>Ecdysozoa</taxon>
        <taxon>Arthropoda</taxon>
        <taxon>Hexapoda</taxon>
        <taxon>Insecta</taxon>
        <taxon>Pterygota</taxon>
        <taxon>Neoptera</taxon>
        <taxon>Paraneoptera</taxon>
        <taxon>Hemiptera</taxon>
        <taxon>Heteroptera</taxon>
        <taxon>Panheteroptera</taxon>
        <taxon>Nepomorpha</taxon>
        <taxon>Nepidae</taxon>
        <taxon>Ranatrinae</taxon>
        <taxon>Ranatra</taxon>
    </lineage>
</organism>
<feature type="region of interest" description="Disordered" evidence="1">
    <location>
        <begin position="1"/>
        <end position="20"/>
    </location>
</feature>
<protein>
    <submittedName>
        <fullName evidence="2">Uncharacterized protein</fullName>
    </submittedName>
</protein>
<evidence type="ECO:0000256" key="1">
    <source>
        <dbReference type="SAM" id="MobiDB-lite"/>
    </source>
</evidence>
<name>A0ABD0Z265_9HEMI</name>
<evidence type="ECO:0000313" key="3">
    <source>
        <dbReference type="Proteomes" id="UP001558652"/>
    </source>
</evidence>
<evidence type="ECO:0000313" key="2">
    <source>
        <dbReference type="EMBL" id="KAL1130208.1"/>
    </source>
</evidence>
<accession>A0ABD0Z265</accession>
<reference evidence="2 3" key="1">
    <citation type="submission" date="2024-07" db="EMBL/GenBank/DDBJ databases">
        <title>Chromosome-level genome assembly of the water stick insect Ranatra chinensis (Heteroptera: Nepidae).</title>
        <authorList>
            <person name="Liu X."/>
        </authorList>
    </citation>
    <scope>NUCLEOTIDE SEQUENCE [LARGE SCALE GENOMIC DNA]</scope>
    <source>
        <strain evidence="2">Cailab_2021Rc</strain>
        <tissue evidence="2">Muscle</tissue>
    </source>
</reference>
<dbReference type="AlphaFoldDB" id="A0ABD0Z265"/>
<keyword evidence="3" id="KW-1185">Reference proteome</keyword>